<evidence type="ECO:0000256" key="9">
    <source>
        <dbReference type="ARBA" id="ARBA00023027"/>
    </source>
</evidence>
<evidence type="ECO:0000256" key="12">
    <source>
        <dbReference type="ARBA" id="ARBA00024347"/>
    </source>
</evidence>
<comment type="similarity">
    <text evidence="12">Belongs to the ARTD/PARP family.</text>
</comment>
<reference evidence="20" key="1">
    <citation type="submission" date="2012-12" db="EMBL/GenBank/DDBJ databases">
        <authorList>
            <person name="Hellsten U."/>
            <person name="Grimwood J."/>
            <person name="Chapman J.A."/>
            <person name="Shapiro H."/>
            <person name="Aerts A."/>
            <person name="Otillar R.P."/>
            <person name="Terry A.Y."/>
            <person name="Boore J.L."/>
            <person name="Simakov O."/>
            <person name="Marletaz F."/>
            <person name="Cho S.-J."/>
            <person name="Edsinger-Gonzales E."/>
            <person name="Havlak P."/>
            <person name="Kuo D.-H."/>
            <person name="Larsson T."/>
            <person name="Lv J."/>
            <person name="Arendt D."/>
            <person name="Savage R."/>
            <person name="Osoegawa K."/>
            <person name="de Jong P."/>
            <person name="Lindberg D.R."/>
            <person name="Seaver E.C."/>
            <person name="Weisblat D.A."/>
            <person name="Putnam N.H."/>
            <person name="Grigoriev I.V."/>
            <person name="Rokhsar D.S."/>
        </authorList>
    </citation>
    <scope>NUCLEOTIDE SEQUENCE</scope>
    <source>
        <strain evidence="20">I ESC-2004</strain>
    </source>
</reference>
<dbReference type="HOGENOM" id="CLU_053263_1_0_1"/>
<dbReference type="EMBL" id="KB303858">
    <property type="protein sequence ID" value="ELU02619.1"/>
    <property type="molecule type" value="Genomic_DNA"/>
</dbReference>
<comment type="function">
    <text evidence="13">Intracellular mono-ADP-ribosyltransferase that plays a role in different processes, such as protein translation and unfolded protein response (UPR), through the mono-ADP-ribosylation of proteins involved in those processes. Acts as an inhibitor of protein translation by catalyzing mono-ADP-ribosylation of ribosomal subunits, such as RPL14 and RPS6, thereby inhibiting polysome assembly and mRNA loading. Mono-ADP-ribosylation of ribosomal subunits is promoted by NMNAT2. Involved in the unfolded protein response (UPR) by ADP-ribosylating and activating EIF2AK3 and ERN1, two important UPR effectors. May also mediate mono-ADP-ribosylation of karyopherin KPNB1 a nuclear import factor. May not modify proteins on arginine or cysteine residues compared to other mono-ADP-ribosyltransferases.</text>
</comment>
<dbReference type="PANTHER" id="PTHR21328">
    <property type="entry name" value="POLY ADP-RIBOSE POLYMERASE FAMILY, MEMBER PARP"/>
    <property type="match status" value="1"/>
</dbReference>
<evidence type="ECO:0000313" key="19">
    <source>
        <dbReference type="EnsemblMetazoa" id="CapteP64398"/>
    </source>
</evidence>
<organism evidence="18">
    <name type="scientific">Capitella teleta</name>
    <name type="common">Polychaete worm</name>
    <dbReference type="NCBI Taxonomy" id="283909"/>
    <lineage>
        <taxon>Eukaryota</taxon>
        <taxon>Metazoa</taxon>
        <taxon>Spiralia</taxon>
        <taxon>Lophotrochozoa</taxon>
        <taxon>Annelida</taxon>
        <taxon>Polychaeta</taxon>
        <taxon>Sedentaria</taxon>
        <taxon>Scolecida</taxon>
        <taxon>Capitellidae</taxon>
        <taxon>Capitella</taxon>
    </lineage>
</organism>
<dbReference type="GO" id="GO:0016779">
    <property type="term" value="F:nucleotidyltransferase activity"/>
    <property type="evidence" value="ECO:0007669"/>
    <property type="project" value="UniProtKB-KW"/>
</dbReference>
<evidence type="ECO:0000256" key="10">
    <source>
        <dbReference type="ARBA" id="ARBA00023136"/>
    </source>
</evidence>
<dbReference type="OrthoDB" id="19501at2759"/>
<comment type="subunit">
    <text evidence="14">Interacts with KPNB1.</text>
</comment>
<proteinExistence type="inferred from homology"/>
<keyword evidence="2 15" id="KW-0328">Glycosyltransferase</keyword>
<accession>R7U9F2</accession>
<dbReference type="FunFam" id="3.90.228.10:FF:000005">
    <property type="entry name" value="Poly [ADP-ribose] polymerase"/>
    <property type="match status" value="1"/>
</dbReference>
<dbReference type="Gene3D" id="3.90.228.10">
    <property type="match status" value="1"/>
</dbReference>
<evidence type="ECO:0000259" key="17">
    <source>
        <dbReference type="PROSITE" id="PS51059"/>
    </source>
</evidence>
<feature type="non-terminal residue" evidence="18">
    <location>
        <position position="329"/>
    </location>
</feature>
<keyword evidence="5" id="KW-0548">Nucleotidyltransferase</keyword>
<evidence type="ECO:0000256" key="14">
    <source>
        <dbReference type="ARBA" id="ARBA00062100"/>
    </source>
</evidence>
<evidence type="ECO:0000256" key="15">
    <source>
        <dbReference type="RuleBase" id="RU362114"/>
    </source>
</evidence>
<feature type="domain" description="PARP catalytic" evidence="17">
    <location>
        <begin position="86"/>
        <end position="284"/>
    </location>
</feature>
<dbReference type="AlphaFoldDB" id="R7U9F2"/>
<evidence type="ECO:0000256" key="11">
    <source>
        <dbReference type="ARBA" id="ARBA00023230"/>
    </source>
</evidence>
<keyword evidence="3 15" id="KW-0808">Transferase</keyword>
<evidence type="ECO:0000256" key="3">
    <source>
        <dbReference type="ARBA" id="ARBA00022679"/>
    </source>
</evidence>
<dbReference type="GO" id="GO:0006986">
    <property type="term" value="P:response to unfolded protein"/>
    <property type="evidence" value="ECO:0007669"/>
    <property type="project" value="UniProtKB-KW"/>
</dbReference>
<evidence type="ECO:0000256" key="16">
    <source>
        <dbReference type="SAM" id="Phobius"/>
    </source>
</evidence>
<keyword evidence="11" id="KW-0834">Unfolded protein response</keyword>
<dbReference type="InterPro" id="IPR051838">
    <property type="entry name" value="ARTD_PARP"/>
</dbReference>
<feature type="transmembrane region" description="Helical" evidence="16">
    <location>
        <begin position="289"/>
        <end position="315"/>
    </location>
</feature>
<dbReference type="STRING" id="283909.R7U9F2"/>
<evidence type="ECO:0000256" key="8">
    <source>
        <dbReference type="ARBA" id="ARBA00022989"/>
    </source>
</evidence>
<evidence type="ECO:0000313" key="20">
    <source>
        <dbReference type="Proteomes" id="UP000014760"/>
    </source>
</evidence>
<dbReference type="EnsemblMetazoa" id="CapteT64398">
    <property type="protein sequence ID" value="CapteP64398"/>
    <property type="gene ID" value="CapteG64398"/>
</dbReference>
<evidence type="ECO:0000256" key="13">
    <source>
        <dbReference type="ARBA" id="ARBA00056446"/>
    </source>
</evidence>
<evidence type="ECO:0000256" key="4">
    <source>
        <dbReference type="ARBA" id="ARBA00022692"/>
    </source>
</evidence>
<dbReference type="GO" id="GO:0005789">
    <property type="term" value="C:endoplasmic reticulum membrane"/>
    <property type="evidence" value="ECO:0007669"/>
    <property type="project" value="UniProtKB-SubCell"/>
</dbReference>
<sequence length="329" mass="38004">AKREFIKQRLKQDVLSVDLQWSIFVSALQSYRHNSVLRPFPPQFELENSENGEEKDYDSLRKTVDELPYIGVLIEAEDCKEKASSEIVDLVYWLLKKPFHLQFCEKDMFSEIKRLIGQSASSTTASPHFIFEIIHHKSSSEKFNDLRGGRDLIYACHGSRLENFHSILHYGLQGHLNKNALFGEGTYLSAELSVCFPFAPTGTSWNRSLLGEKLSCIAVCEIIDDDSVYCHLKSQSFLLILKSKIITGSPGGEVPEKYYVVRNNEVMRVKYLLIYAEKKPKKPSFKRSVVHWLFHHKFAVIMILYALILIFVSLYNSRGFHSYVKKFFK</sequence>
<name>R7U9F2_CAPTE</name>
<dbReference type="GO" id="GO:0003950">
    <property type="term" value="F:NAD+ poly-ADP-ribosyltransferase activity"/>
    <property type="evidence" value="ECO:0007669"/>
    <property type="project" value="UniProtKB-UniRule"/>
</dbReference>
<evidence type="ECO:0000256" key="7">
    <source>
        <dbReference type="ARBA" id="ARBA00022824"/>
    </source>
</evidence>
<evidence type="ECO:0000256" key="6">
    <source>
        <dbReference type="ARBA" id="ARBA00022765"/>
    </source>
</evidence>
<evidence type="ECO:0000313" key="18">
    <source>
        <dbReference type="EMBL" id="ELU02619.1"/>
    </source>
</evidence>
<keyword evidence="4 16" id="KW-0812">Transmembrane</keyword>
<dbReference type="FunCoup" id="R7U9F2">
    <property type="interactions" value="98"/>
</dbReference>
<dbReference type="Pfam" id="PF00644">
    <property type="entry name" value="PARP"/>
    <property type="match status" value="1"/>
</dbReference>
<dbReference type="InterPro" id="IPR041400">
    <property type="entry name" value="PARP16_N"/>
</dbReference>
<gene>
    <name evidence="18" type="ORF">CAPTEDRAFT_64398</name>
</gene>
<protein>
    <recommendedName>
        <fullName evidence="15">Poly [ADP-ribose] polymerase</fullName>
        <shortName evidence="15">PARP</shortName>
        <ecNumber evidence="15">2.4.2.-</ecNumber>
    </recommendedName>
</protein>
<comment type="subcellular location">
    <subcellularLocation>
        <location evidence="1">Endoplasmic reticulum membrane</location>
        <topology evidence="1">Single-pass type IV membrane protein</topology>
    </subcellularLocation>
</comment>
<evidence type="ECO:0000256" key="1">
    <source>
        <dbReference type="ARBA" id="ARBA00004163"/>
    </source>
</evidence>
<dbReference type="OMA" id="LLYGQSC"/>
<dbReference type="EMBL" id="AMQN01008735">
    <property type="status" value="NOT_ANNOTATED_CDS"/>
    <property type="molecule type" value="Genomic_DNA"/>
</dbReference>
<dbReference type="Proteomes" id="UP000014760">
    <property type="component" value="Unassembled WGS sequence"/>
</dbReference>
<keyword evidence="8 16" id="KW-1133">Transmembrane helix</keyword>
<reference evidence="19" key="3">
    <citation type="submission" date="2015-06" db="UniProtKB">
        <authorList>
            <consortium name="EnsemblMetazoa"/>
        </authorList>
    </citation>
    <scope>IDENTIFICATION</scope>
</reference>
<feature type="non-terminal residue" evidence="18">
    <location>
        <position position="1"/>
    </location>
</feature>
<keyword evidence="6" id="KW-0013">ADP-ribosylation</keyword>
<dbReference type="EC" id="2.4.2.-" evidence="15"/>
<evidence type="ECO:0000256" key="5">
    <source>
        <dbReference type="ARBA" id="ARBA00022695"/>
    </source>
</evidence>
<dbReference type="Pfam" id="PF18084">
    <property type="entry name" value="ARTD15_N"/>
    <property type="match status" value="1"/>
</dbReference>
<dbReference type="InterPro" id="IPR012317">
    <property type="entry name" value="Poly(ADP-ribose)pol_cat_dom"/>
</dbReference>
<reference evidence="18 20" key="2">
    <citation type="journal article" date="2013" name="Nature">
        <title>Insights into bilaterian evolution from three spiralian genomes.</title>
        <authorList>
            <person name="Simakov O."/>
            <person name="Marletaz F."/>
            <person name="Cho S.J."/>
            <person name="Edsinger-Gonzales E."/>
            <person name="Havlak P."/>
            <person name="Hellsten U."/>
            <person name="Kuo D.H."/>
            <person name="Larsson T."/>
            <person name="Lv J."/>
            <person name="Arendt D."/>
            <person name="Savage R."/>
            <person name="Osoegawa K."/>
            <person name="de Jong P."/>
            <person name="Grimwood J."/>
            <person name="Chapman J.A."/>
            <person name="Shapiro H."/>
            <person name="Aerts A."/>
            <person name="Otillar R.P."/>
            <person name="Terry A.Y."/>
            <person name="Boore J.L."/>
            <person name="Grigoriev I.V."/>
            <person name="Lindberg D.R."/>
            <person name="Seaver E.C."/>
            <person name="Weisblat D.A."/>
            <person name="Putnam N.H."/>
            <person name="Rokhsar D.S."/>
        </authorList>
    </citation>
    <scope>NUCLEOTIDE SEQUENCE</scope>
    <source>
        <strain evidence="18 20">I ESC-2004</strain>
    </source>
</reference>
<keyword evidence="10 16" id="KW-0472">Membrane</keyword>
<keyword evidence="20" id="KW-1185">Reference proteome</keyword>
<dbReference type="SUPFAM" id="SSF56399">
    <property type="entry name" value="ADP-ribosylation"/>
    <property type="match status" value="1"/>
</dbReference>
<keyword evidence="9 15" id="KW-0520">NAD</keyword>
<keyword evidence="7" id="KW-0256">Endoplasmic reticulum</keyword>
<evidence type="ECO:0000256" key="2">
    <source>
        <dbReference type="ARBA" id="ARBA00022676"/>
    </source>
</evidence>
<dbReference type="PROSITE" id="PS51059">
    <property type="entry name" value="PARP_CATALYTIC"/>
    <property type="match status" value="1"/>
</dbReference>